<evidence type="ECO:0000313" key="2">
    <source>
        <dbReference type="EMBL" id="CAE0402819.1"/>
    </source>
</evidence>
<feature type="region of interest" description="Disordered" evidence="1">
    <location>
        <begin position="159"/>
        <end position="193"/>
    </location>
</feature>
<accession>A0A6S8HZ22</accession>
<dbReference type="EMBL" id="HBIM01001235">
    <property type="protein sequence ID" value="CAE0402819.1"/>
    <property type="molecule type" value="Transcribed_RNA"/>
</dbReference>
<evidence type="ECO:0000256" key="1">
    <source>
        <dbReference type="SAM" id="MobiDB-lite"/>
    </source>
</evidence>
<feature type="compositionally biased region" description="Low complexity" evidence="1">
    <location>
        <begin position="172"/>
        <end position="185"/>
    </location>
</feature>
<protein>
    <submittedName>
        <fullName evidence="2">Uncharacterized protein</fullName>
    </submittedName>
</protein>
<organism evidence="2">
    <name type="scientific">Amphora coffeiformis</name>
    <dbReference type="NCBI Taxonomy" id="265554"/>
    <lineage>
        <taxon>Eukaryota</taxon>
        <taxon>Sar</taxon>
        <taxon>Stramenopiles</taxon>
        <taxon>Ochrophyta</taxon>
        <taxon>Bacillariophyta</taxon>
        <taxon>Bacillariophyceae</taxon>
        <taxon>Bacillariophycidae</taxon>
        <taxon>Thalassiophysales</taxon>
        <taxon>Catenulaceae</taxon>
        <taxon>Amphora</taxon>
    </lineage>
</organism>
<evidence type="ECO:0000313" key="3">
    <source>
        <dbReference type="EMBL" id="CAE0402820.1"/>
    </source>
</evidence>
<sequence>MQTLESVLKYTGGVEEEKDECEFSREQYRKESMETDQEDVGDEKGFRAQLEEFSRFFFGSCGNLLESAFFYTRDKTCRWNETGGKTNIGNNNKEEIVQPLSIADELKRLAAQEGPIVRPRAADIPRFLGEDAVYSFEDDNVSAISQHTLEEMARKGFVHPMCRSNGSHGSNRTPSPGRTRSSTSSGEEKRGHA</sequence>
<feature type="compositionally biased region" description="Basic and acidic residues" evidence="1">
    <location>
        <begin position="21"/>
        <end position="33"/>
    </location>
</feature>
<name>A0A6S8HZ22_9STRA</name>
<dbReference type="AlphaFoldDB" id="A0A6S8HZ22"/>
<gene>
    <name evidence="2" type="ORF">ACOF00016_LOCUS1072</name>
    <name evidence="3" type="ORF">ACOF00016_LOCUS1073</name>
</gene>
<reference evidence="2" key="1">
    <citation type="submission" date="2021-01" db="EMBL/GenBank/DDBJ databases">
        <authorList>
            <person name="Corre E."/>
            <person name="Pelletier E."/>
            <person name="Niang G."/>
            <person name="Scheremetjew M."/>
            <person name="Finn R."/>
            <person name="Kale V."/>
            <person name="Holt S."/>
            <person name="Cochrane G."/>
            <person name="Meng A."/>
            <person name="Brown T."/>
            <person name="Cohen L."/>
        </authorList>
    </citation>
    <scope>NUCLEOTIDE SEQUENCE</scope>
    <source>
        <strain evidence="2">CCMP127</strain>
    </source>
</reference>
<dbReference type="EMBL" id="HBIM01001236">
    <property type="protein sequence ID" value="CAE0402820.1"/>
    <property type="molecule type" value="Transcribed_RNA"/>
</dbReference>
<feature type="region of interest" description="Disordered" evidence="1">
    <location>
        <begin position="21"/>
        <end position="42"/>
    </location>
</feature>
<proteinExistence type="predicted"/>